<protein>
    <submittedName>
        <fullName evidence="2">Uncharacterized protein</fullName>
    </submittedName>
</protein>
<dbReference type="Proteomes" id="UP000014480">
    <property type="component" value="Unassembled WGS sequence"/>
</dbReference>
<evidence type="ECO:0000313" key="3">
    <source>
        <dbReference type="Proteomes" id="UP000014480"/>
    </source>
</evidence>
<dbReference type="AlphaFoldDB" id="A0A484FYV3"/>
<dbReference type="OrthoDB" id="4837815at2759"/>
<comment type="caution">
    <text evidence="2">The sequence shown here is derived from an EMBL/GenBank/DDBJ whole genome shotgun (WGS) entry which is preliminary data.</text>
</comment>
<organism evidence="2 3">
    <name type="scientific">Colletotrichum orbiculare (strain 104-T / ATCC 96160 / CBS 514.97 / LARS 414 / MAFF 240422)</name>
    <name type="common">Cucumber anthracnose fungus</name>
    <name type="synonym">Colletotrichum lagenarium</name>
    <dbReference type="NCBI Taxonomy" id="1213857"/>
    <lineage>
        <taxon>Eukaryota</taxon>
        <taxon>Fungi</taxon>
        <taxon>Dikarya</taxon>
        <taxon>Ascomycota</taxon>
        <taxon>Pezizomycotina</taxon>
        <taxon>Sordariomycetes</taxon>
        <taxon>Hypocreomycetidae</taxon>
        <taxon>Glomerellales</taxon>
        <taxon>Glomerellaceae</taxon>
        <taxon>Colletotrichum</taxon>
        <taxon>Colletotrichum orbiculare species complex</taxon>
    </lineage>
</organism>
<evidence type="ECO:0000313" key="2">
    <source>
        <dbReference type="EMBL" id="TDZ23166.1"/>
    </source>
</evidence>
<keyword evidence="3" id="KW-1185">Reference proteome</keyword>
<accession>A0A484FYV3</accession>
<dbReference type="EMBL" id="AMCV02000006">
    <property type="protein sequence ID" value="TDZ23166.1"/>
    <property type="molecule type" value="Genomic_DNA"/>
</dbReference>
<feature type="region of interest" description="Disordered" evidence="1">
    <location>
        <begin position="142"/>
        <end position="169"/>
    </location>
</feature>
<name>A0A484FYV3_COLOR</name>
<proteinExistence type="predicted"/>
<reference evidence="3" key="1">
    <citation type="journal article" date="2013" name="New Phytol.">
        <title>Comparative genomic and transcriptomic analyses reveal the hemibiotrophic stage shift of Colletotrichum fungi.</title>
        <authorList>
            <person name="Gan P."/>
            <person name="Ikeda K."/>
            <person name="Irieda H."/>
            <person name="Narusaka M."/>
            <person name="O'Connell R.J."/>
            <person name="Narusaka Y."/>
            <person name="Takano Y."/>
            <person name="Kubo Y."/>
            <person name="Shirasu K."/>
        </authorList>
    </citation>
    <scope>NUCLEOTIDE SEQUENCE [LARGE SCALE GENOMIC DNA]</scope>
    <source>
        <strain evidence="3">104-T / ATCC 96160 / CBS 514.97 / LARS 414 / MAFF 240422</strain>
    </source>
</reference>
<sequence>MEGNTLSLHEYNFWQLQRNGAVRRARESHIHLLPPSASMNDVDVGARAHLGLGLGLGLSLGGSMPDLKEAYTLAERKNGSGGGSGSGLSPLLRSTPSPDYELHGSVVRDIIRARREERRARLQQRCRTPTAEATLAVPSASANRNITPLRRTSESSIKPDSPRSVTSSEFSSCVSPLMEDLMLEVTDAIESSGPEGAMVPSRMNAAFDMDDMFRLIEEARREYEALGETNEHQWRGDITYEQPRWMREECWGRV</sequence>
<reference evidence="3" key="2">
    <citation type="journal article" date="2019" name="Mol. Plant Microbe Interact.">
        <title>Genome sequence resources for four phytopathogenic fungi from the Colletotrichum orbiculare species complex.</title>
        <authorList>
            <person name="Gan P."/>
            <person name="Tsushima A."/>
            <person name="Narusaka M."/>
            <person name="Narusaka Y."/>
            <person name="Takano Y."/>
            <person name="Kubo Y."/>
            <person name="Shirasu K."/>
        </authorList>
    </citation>
    <scope>GENOME REANNOTATION</scope>
    <source>
        <strain evidence="3">104-T / ATCC 96160 / CBS 514.97 / LARS 414 / MAFF 240422</strain>
    </source>
</reference>
<evidence type="ECO:0000256" key="1">
    <source>
        <dbReference type="SAM" id="MobiDB-lite"/>
    </source>
</evidence>
<gene>
    <name evidence="2" type="ORF">Cob_v003736</name>
</gene>
<feature type="region of interest" description="Disordered" evidence="1">
    <location>
        <begin position="77"/>
        <end position="99"/>
    </location>
</feature>
<feature type="compositionally biased region" description="Low complexity" evidence="1">
    <location>
        <begin position="87"/>
        <end position="98"/>
    </location>
</feature>